<dbReference type="Proteomes" id="UP000323380">
    <property type="component" value="Unassembled WGS sequence"/>
</dbReference>
<organism evidence="1 2">
    <name type="scientific">Actinomadura chibensis</name>
    <dbReference type="NCBI Taxonomy" id="392828"/>
    <lineage>
        <taxon>Bacteria</taxon>
        <taxon>Bacillati</taxon>
        <taxon>Actinomycetota</taxon>
        <taxon>Actinomycetes</taxon>
        <taxon>Streptosporangiales</taxon>
        <taxon>Thermomonosporaceae</taxon>
        <taxon>Actinomadura</taxon>
    </lineage>
</organism>
<gene>
    <name evidence="1" type="ORF">FXF69_18155</name>
</gene>
<dbReference type="RefSeq" id="WP_148344379.1">
    <property type="nucleotide sequence ID" value="NZ_VSFG01000003.1"/>
</dbReference>
<comment type="caution">
    <text evidence="1">The sequence shown here is derived from an EMBL/GenBank/DDBJ whole genome shotgun (WGS) entry which is preliminary data.</text>
</comment>
<keyword evidence="2" id="KW-1185">Reference proteome</keyword>
<evidence type="ECO:0000313" key="2">
    <source>
        <dbReference type="Proteomes" id="UP000323380"/>
    </source>
</evidence>
<protein>
    <submittedName>
        <fullName evidence="1">Uncharacterized protein</fullName>
    </submittedName>
</protein>
<name>A0A5D0NMZ8_9ACTN</name>
<proteinExistence type="predicted"/>
<dbReference type="STRING" id="1220554.GCA_001552135_07882"/>
<accession>A0A5D0NMZ8</accession>
<evidence type="ECO:0000313" key="1">
    <source>
        <dbReference type="EMBL" id="TYB45371.1"/>
    </source>
</evidence>
<dbReference type="EMBL" id="VSFG01000003">
    <property type="protein sequence ID" value="TYB45371.1"/>
    <property type="molecule type" value="Genomic_DNA"/>
</dbReference>
<reference evidence="1 2" key="1">
    <citation type="submission" date="2019-08" db="EMBL/GenBank/DDBJ databases">
        <title>Actinomadura sp. nov. CYP1-5 isolated from mountain soil.</title>
        <authorList>
            <person name="Songsumanus A."/>
            <person name="Kuncharoen N."/>
            <person name="Kudo T."/>
            <person name="Yuki M."/>
            <person name="Igarashi Y."/>
            <person name="Tanasupawat S."/>
        </authorList>
    </citation>
    <scope>NUCLEOTIDE SEQUENCE [LARGE SCALE GENOMIC DNA]</scope>
    <source>
        <strain evidence="1 2">JCM 14158</strain>
    </source>
</reference>
<sequence length="178" mass="18409">MTTESRAAGTLADETVLLALQEITEDLARTAAGDAPLDAGEAEALVGALLGEGGGVPRVVPRDDLALPRRLLDHLAADPDTGAATAAVLADPPADDRLGVETALAGTVALAALVGWLQTKVEVRIKRRDGKTEFEFRLSKAAAPPALIRELAATVSRLLSGPVGGRNELPPPENDRAE</sequence>
<dbReference type="AlphaFoldDB" id="A0A5D0NMZ8"/>